<evidence type="ECO:0000313" key="2">
    <source>
        <dbReference type="Proteomes" id="UP001162992"/>
    </source>
</evidence>
<comment type="caution">
    <text evidence="1">The sequence shown here is derived from an EMBL/GenBank/DDBJ whole genome shotgun (WGS) entry which is preliminary data.</text>
</comment>
<sequence length="783" mass="91094">MVKFSKQLEVQIVPEWKPAYCNYWQLKKILKQVMLHAKSPYSECSSSPRGILNSPFKTTFGGLARHLGSAWARNNDVIVVHQRNANEEIYETELFEPIVEAEHERNFFVQLDIELNKVNQFYKQKEHEFLKRGKALHKQMKAFKRMRSLLAHQTGEKASVFQDPDASGAEEEEFLQKVDIPVAGFPVFCQELAQCQGNDEKVVLSTKDLETGQNCMKGINSIEVIGDTNSIPESNKVMIQIPLKPYAITRLPSILGCNSAQFLKVDATRKNDLTVNREQVHQAEKMLRKAYVEFYRGLSFLKSYSSLNMEAFAKILKKYEKVTGRNASLTYLRVVEQSCFNSSDKVEQLMDNVESLFAKHFTKNRREAMAYLWPTQQKASHHITFFLGLFTGCIMALFVVLSMIIRISERYMSAKGPENEQKTYIETTFPVFSVLCLILLHMYMYGLNVYAWRQVHINYAFIFEFKTRTELQCREILLVCTGLTTLAVGAMVIHLAAYMKENSNIYIDLIPLAILMVFFGILICPFKILYRSSRYFFLRCMLHIIFSPFYKVVLADFFLADQLTSQVPMLRNMEYVACYYIGGHFRSHNSYACTNNLHYKNLAYVISVMPYWFRLMQCFRRWIDEHDRAHVANGGKYLSAMVAVTVKLKYTKDQSVAWFVMLIITSTVATIYQSYWDLVIDWGLLQPYSVHKWLRDRLILKHKIVYFISMALNLVLRLAWLQSVTHVQFNDLNTQVTTLILSALEVIRRGQWNFYRIENEHLNNVGKYRAVKTLPLPFQDIEE</sequence>
<dbReference type="EMBL" id="CM055094">
    <property type="protein sequence ID" value="KAJ7563383.1"/>
    <property type="molecule type" value="Genomic_DNA"/>
</dbReference>
<accession>A0ACC2E9V1</accession>
<name>A0ACC2E9V1_DIPCM</name>
<reference evidence="2" key="1">
    <citation type="journal article" date="2024" name="Proc. Natl. Acad. Sci. U.S.A.">
        <title>Extraordinary preservation of gene collinearity over three hundred million years revealed in homosporous lycophytes.</title>
        <authorList>
            <person name="Li C."/>
            <person name="Wickell D."/>
            <person name="Kuo L.Y."/>
            <person name="Chen X."/>
            <person name="Nie B."/>
            <person name="Liao X."/>
            <person name="Peng D."/>
            <person name="Ji J."/>
            <person name="Jenkins J."/>
            <person name="Williams M."/>
            <person name="Shu S."/>
            <person name="Plott C."/>
            <person name="Barry K."/>
            <person name="Rajasekar S."/>
            <person name="Grimwood J."/>
            <person name="Han X."/>
            <person name="Sun S."/>
            <person name="Hou Z."/>
            <person name="He W."/>
            <person name="Dai G."/>
            <person name="Sun C."/>
            <person name="Schmutz J."/>
            <person name="Leebens-Mack J.H."/>
            <person name="Li F.W."/>
            <person name="Wang L."/>
        </authorList>
    </citation>
    <scope>NUCLEOTIDE SEQUENCE [LARGE SCALE GENOMIC DNA]</scope>
    <source>
        <strain evidence="2">cv. PW_Plant_1</strain>
    </source>
</reference>
<proteinExistence type="predicted"/>
<gene>
    <name evidence="1" type="ORF">O6H91_03G108100</name>
</gene>
<organism evidence="1 2">
    <name type="scientific">Diphasiastrum complanatum</name>
    <name type="common">Issler's clubmoss</name>
    <name type="synonym">Lycopodium complanatum</name>
    <dbReference type="NCBI Taxonomy" id="34168"/>
    <lineage>
        <taxon>Eukaryota</taxon>
        <taxon>Viridiplantae</taxon>
        <taxon>Streptophyta</taxon>
        <taxon>Embryophyta</taxon>
        <taxon>Tracheophyta</taxon>
        <taxon>Lycopodiopsida</taxon>
        <taxon>Lycopodiales</taxon>
        <taxon>Lycopodiaceae</taxon>
        <taxon>Lycopodioideae</taxon>
        <taxon>Diphasiastrum</taxon>
    </lineage>
</organism>
<evidence type="ECO:0000313" key="1">
    <source>
        <dbReference type="EMBL" id="KAJ7563383.1"/>
    </source>
</evidence>
<protein>
    <submittedName>
        <fullName evidence="1">Uncharacterized protein</fullName>
    </submittedName>
</protein>
<dbReference type="Proteomes" id="UP001162992">
    <property type="component" value="Chromosome 3"/>
</dbReference>
<keyword evidence="2" id="KW-1185">Reference proteome</keyword>